<comment type="subcellular location">
    <subcellularLocation>
        <location evidence="1">Membrane</location>
    </subcellularLocation>
</comment>
<feature type="region of interest" description="Disordered" evidence="3">
    <location>
        <begin position="79"/>
        <end position="120"/>
    </location>
</feature>
<evidence type="ECO:0000256" key="2">
    <source>
        <dbReference type="ARBA" id="ARBA00023136"/>
    </source>
</evidence>
<sequence length="241" mass="24800">MEVQAHPNRIHPLVAAASISVILVSLVGIGAMTGLFPNSHSSASPSPVAAVPAPVVTQTPAAEPAPVTALAPTAADNKLAAESGDKATVKRSASSSPAEKTYAPRPVRTAQAPSYTPDYREPARAQVPAICYECGRVEAVNAVQTQAAPSGLGMIAGGVVGGLLGNQVGGGNGKKVATVAGAVGGGYAGHEIERRTRTATTYEVRVRMEDGTVRTFPYNNQPHWNSGDRIRVVDGYLRARG</sequence>
<protein>
    <submittedName>
        <fullName evidence="6">Glycine zipper 2TM domain-containing protein</fullName>
    </submittedName>
</protein>
<evidence type="ECO:0000256" key="3">
    <source>
        <dbReference type="SAM" id="MobiDB-lite"/>
    </source>
</evidence>
<dbReference type="Pfam" id="PF05433">
    <property type="entry name" value="Rick_17kDa_Anti"/>
    <property type="match status" value="1"/>
</dbReference>
<keyword evidence="4" id="KW-1133">Transmembrane helix</keyword>
<dbReference type="RefSeq" id="WP_338437419.1">
    <property type="nucleotide sequence ID" value="NZ_JAUYVH010000009.1"/>
</dbReference>
<dbReference type="EMBL" id="JAUYVH010000009">
    <property type="protein sequence ID" value="MDQ9171483.1"/>
    <property type="molecule type" value="Genomic_DNA"/>
</dbReference>
<accession>A0ABU1BR33</accession>
<keyword evidence="2 4" id="KW-0472">Membrane</keyword>
<reference evidence="6 7" key="1">
    <citation type="submission" date="2023-08" db="EMBL/GenBank/DDBJ databases">
        <title>Oxalobacteraceae gen .nov., isolated from river sludge outside the plant.</title>
        <authorList>
            <person name="Zhao S.Y."/>
        </authorList>
    </citation>
    <scope>NUCLEOTIDE SEQUENCE [LARGE SCALE GENOMIC DNA]</scope>
    <source>
        <strain evidence="6 7">R-40</strain>
    </source>
</reference>
<comment type="caution">
    <text evidence="6">The sequence shown here is derived from an EMBL/GenBank/DDBJ whole genome shotgun (WGS) entry which is preliminary data.</text>
</comment>
<feature type="transmembrane region" description="Helical" evidence="4">
    <location>
        <begin position="12"/>
        <end position="36"/>
    </location>
</feature>
<dbReference type="InterPro" id="IPR008816">
    <property type="entry name" value="Gly_zipper_2TM_dom"/>
</dbReference>
<proteinExistence type="predicted"/>
<organism evidence="6 7">
    <name type="scientific">Keguizhuia sedimenti</name>
    <dbReference type="NCBI Taxonomy" id="3064264"/>
    <lineage>
        <taxon>Bacteria</taxon>
        <taxon>Pseudomonadati</taxon>
        <taxon>Pseudomonadota</taxon>
        <taxon>Betaproteobacteria</taxon>
        <taxon>Burkholderiales</taxon>
        <taxon>Oxalobacteraceae</taxon>
        <taxon>Keguizhuia</taxon>
    </lineage>
</organism>
<keyword evidence="7" id="KW-1185">Reference proteome</keyword>
<dbReference type="PANTHER" id="PTHR35603:SF2">
    <property type="entry name" value="OUTER MEMBRANE LIPOPROTEIN"/>
    <property type="match status" value="1"/>
</dbReference>
<evidence type="ECO:0000313" key="7">
    <source>
        <dbReference type="Proteomes" id="UP001225596"/>
    </source>
</evidence>
<dbReference type="PANTHER" id="PTHR35603">
    <property type="match status" value="1"/>
</dbReference>
<evidence type="ECO:0000256" key="4">
    <source>
        <dbReference type="SAM" id="Phobius"/>
    </source>
</evidence>
<keyword evidence="4" id="KW-0812">Transmembrane</keyword>
<name>A0ABU1BR33_9BURK</name>
<dbReference type="InterPro" id="IPR051407">
    <property type="entry name" value="Bact_OM_lipoprot/Surf_antigen"/>
</dbReference>
<evidence type="ECO:0000256" key="1">
    <source>
        <dbReference type="ARBA" id="ARBA00004370"/>
    </source>
</evidence>
<feature type="domain" description="Glycine zipper 2TM" evidence="5">
    <location>
        <begin position="153"/>
        <end position="193"/>
    </location>
</feature>
<dbReference type="Proteomes" id="UP001225596">
    <property type="component" value="Unassembled WGS sequence"/>
</dbReference>
<gene>
    <name evidence="6" type="ORF">Q8A64_13805</name>
</gene>
<evidence type="ECO:0000259" key="5">
    <source>
        <dbReference type="Pfam" id="PF05433"/>
    </source>
</evidence>
<evidence type="ECO:0000313" key="6">
    <source>
        <dbReference type="EMBL" id="MDQ9171483.1"/>
    </source>
</evidence>